<protein>
    <submittedName>
        <fullName evidence="1">Uncharacterized protein</fullName>
    </submittedName>
</protein>
<comment type="caution">
    <text evidence="1">The sequence shown here is derived from an EMBL/GenBank/DDBJ whole genome shotgun (WGS) entry which is preliminary data.</text>
</comment>
<sequence>TPRQATDVAAGTNAVLAAVQPIWANEDCGASDTLVRKTDALNHTVGANIKDMQLVFEIDPASLTAGYDCVYITAATSSQATNFWSVTAYIQTRYPQATPPAAITD</sequence>
<evidence type="ECO:0000313" key="1">
    <source>
        <dbReference type="EMBL" id="KKK68429.1"/>
    </source>
</evidence>
<proteinExistence type="predicted"/>
<reference evidence="1" key="1">
    <citation type="journal article" date="2015" name="Nature">
        <title>Complex archaea that bridge the gap between prokaryotes and eukaryotes.</title>
        <authorList>
            <person name="Spang A."/>
            <person name="Saw J.H."/>
            <person name="Jorgensen S.L."/>
            <person name="Zaremba-Niedzwiedzka K."/>
            <person name="Martijn J."/>
            <person name="Lind A.E."/>
            <person name="van Eijk R."/>
            <person name="Schleper C."/>
            <person name="Guy L."/>
            <person name="Ettema T.J."/>
        </authorList>
    </citation>
    <scope>NUCLEOTIDE SEQUENCE</scope>
</reference>
<name>A0A0F8ZPU2_9ZZZZ</name>
<gene>
    <name evidence="1" type="ORF">LCGC14_2944130</name>
</gene>
<dbReference type="AlphaFoldDB" id="A0A0F8ZPU2"/>
<organism evidence="1">
    <name type="scientific">marine sediment metagenome</name>
    <dbReference type="NCBI Taxonomy" id="412755"/>
    <lineage>
        <taxon>unclassified sequences</taxon>
        <taxon>metagenomes</taxon>
        <taxon>ecological metagenomes</taxon>
    </lineage>
</organism>
<dbReference type="EMBL" id="LAZR01059141">
    <property type="protein sequence ID" value="KKK68429.1"/>
    <property type="molecule type" value="Genomic_DNA"/>
</dbReference>
<accession>A0A0F8ZPU2</accession>
<feature type="non-terminal residue" evidence="1">
    <location>
        <position position="1"/>
    </location>
</feature>